<comment type="subcellular location">
    <subcellularLocation>
        <location evidence="1">Cell membrane</location>
        <topology evidence="1">Multi-pass membrane protein</topology>
    </subcellularLocation>
</comment>
<dbReference type="InterPro" id="IPR006685">
    <property type="entry name" value="MscS_channel_2nd"/>
</dbReference>
<dbReference type="Gene3D" id="2.30.30.60">
    <property type="match status" value="1"/>
</dbReference>
<evidence type="ECO:0000256" key="4">
    <source>
        <dbReference type="ARBA" id="ARBA00022692"/>
    </source>
</evidence>
<dbReference type="GO" id="GO:0005886">
    <property type="term" value="C:plasma membrane"/>
    <property type="evidence" value="ECO:0007669"/>
    <property type="project" value="UniProtKB-SubCell"/>
</dbReference>
<feature type="domain" description="Mechanosensitive ion channel MscS" evidence="8">
    <location>
        <begin position="212"/>
        <end position="277"/>
    </location>
</feature>
<keyword evidence="5 7" id="KW-1133">Transmembrane helix</keyword>
<evidence type="ECO:0000313" key="11">
    <source>
        <dbReference type="EMBL" id="TGE15699.1"/>
    </source>
</evidence>
<accession>A0A4Z0PN13</accession>
<evidence type="ECO:0000259" key="9">
    <source>
        <dbReference type="Pfam" id="PF21082"/>
    </source>
</evidence>
<dbReference type="Pfam" id="PF00924">
    <property type="entry name" value="MS_channel_2nd"/>
    <property type="match status" value="1"/>
</dbReference>
<evidence type="ECO:0000313" key="12">
    <source>
        <dbReference type="Proteomes" id="UP000297739"/>
    </source>
</evidence>
<comment type="caution">
    <text evidence="11">The sequence shown here is derived from an EMBL/GenBank/DDBJ whole genome shotgun (WGS) entry which is preliminary data.</text>
</comment>
<feature type="transmembrane region" description="Helical" evidence="7">
    <location>
        <begin position="32"/>
        <end position="56"/>
    </location>
</feature>
<evidence type="ECO:0000259" key="10">
    <source>
        <dbReference type="Pfam" id="PF21088"/>
    </source>
</evidence>
<dbReference type="Gene3D" id="1.10.287.1260">
    <property type="match status" value="1"/>
</dbReference>
<dbReference type="EMBL" id="SRLD01000021">
    <property type="protein sequence ID" value="TGE15699.1"/>
    <property type="molecule type" value="Genomic_DNA"/>
</dbReference>
<evidence type="ECO:0000256" key="5">
    <source>
        <dbReference type="ARBA" id="ARBA00022989"/>
    </source>
</evidence>
<evidence type="ECO:0000259" key="8">
    <source>
        <dbReference type="Pfam" id="PF00924"/>
    </source>
</evidence>
<dbReference type="InterPro" id="IPR011014">
    <property type="entry name" value="MscS_channel_TM-2"/>
</dbReference>
<dbReference type="OrthoDB" id="9809206at2"/>
<feature type="transmembrane region" description="Helical" evidence="7">
    <location>
        <begin position="193"/>
        <end position="209"/>
    </location>
</feature>
<dbReference type="PANTHER" id="PTHR43634:SF2">
    <property type="entry name" value="LOW CONDUCTANCE MECHANOSENSITIVE CHANNEL YNAI"/>
    <property type="match status" value="1"/>
</dbReference>
<keyword evidence="4 7" id="KW-0812">Transmembrane</keyword>
<dbReference type="InterPro" id="IPR045042">
    <property type="entry name" value="YnaI-like"/>
</dbReference>
<dbReference type="InterPro" id="IPR049278">
    <property type="entry name" value="MS_channel_C"/>
</dbReference>
<feature type="transmembrane region" description="Helical" evidence="7">
    <location>
        <begin position="123"/>
        <end position="147"/>
    </location>
</feature>
<feature type="domain" description="Mechanosensitive ion channel transmembrane helices 2/3" evidence="10">
    <location>
        <begin position="169"/>
        <end position="210"/>
    </location>
</feature>
<proteinExistence type="inferred from homology"/>
<dbReference type="Pfam" id="PF21088">
    <property type="entry name" value="MS_channel_1st"/>
    <property type="match status" value="1"/>
</dbReference>
<organism evidence="11 12">
    <name type="scientific">Hymenobacter elongatus</name>
    <dbReference type="NCBI Taxonomy" id="877208"/>
    <lineage>
        <taxon>Bacteria</taxon>
        <taxon>Pseudomonadati</taxon>
        <taxon>Bacteroidota</taxon>
        <taxon>Cytophagia</taxon>
        <taxon>Cytophagales</taxon>
        <taxon>Hymenobacteraceae</taxon>
        <taxon>Hymenobacter</taxon>
    </lineage>
</organism>
<dbReference type="GO" id="GO:0008381">
    <property type="term" value="F:mechanosensitive monoatomic ion channel activity"/>
    <property type="evidence" value="ECO:0007669"/>
    <property type="project" value="UniProtKB-ARBA"/>
</dbReference>
<name>A0A4Z0PN13_9BACT</name>
<dbReference type="AlphaFoldDB" id="A0A4Z0PN13"/>
<evidence type="ECO:0000256" key="2">
    <source>
        <dbReference type="ARBA" id="ARBA00008017"/>
    </source>
</evidence>
<dbReference type="SUPFAM" id="SSF82861">
    <property type="entry name" value="Mechanosensitive channel protein MscS (YggB), transmembrane region"/>
    <property type="match status" value="1"/>
</dbReference>
<dbReference type="SUPFAM" id="SSF50182">
    <property type="entry name" value="Sm-like ribonucleoproteins"/>
    <property type="match status" value="1"/>
</dbReference>
<evidence type="ECO:0000256" key="3">
    <source>
        <dbReference type="ARBA" id="ARBA00022475"/>
    </source>
</evidence>
<dbReference type="Proteomes" id="UP000297739">
    <property type="component" value="Unassembled WGS sequence"/>
</dbReference>
<dbReference type="InterPro" id="IPR049142">
    <property type="entry name" value="MS_channel_1st"/>
</dbReference>
<sequence>MSNNGRHDVLLSKPTNMTLHEILNLRFLGNNVGAYLTCAGILLFGYLFKTLLSKLLSKLVFRFIRQRTEGVSEAQFQALLIQPVSIVVFLTTVYLAFQVLDYPVRSSELNHNDPWPQVALFRLYQLGIIVGVAWIALRLVDFVVLIFRRRAEMSTSRLNDQLIPFAKDLLKVLVLTIAFLVMLSRVFGVNVTALIGGLGIGGLAVAFAAKESLENLIASFTIFLDRPFAVGDLVEVGGVTGTVEKVGFRSTRLRTAEKSYVTVPNKSMIDKPLDNLSLRTARRVNFTLALSHSTTSKQLRGIVQDAQQVIKEYPLTTDDIQIKFAALTPAAKEVTVQYFVETTNYDEWLDVKEELNYRLVELVEKHGGVFASTGTTLVQLSNPDRLRGLQSPEQHVL</sequence>
<feature type="domain" description="Mechanosensitive ion channel MscS C-terminal" evidence="9">
    <location>
        <begin position="285"/>
        <end position="367"/>
    </location>
</feature>
<dbReference type="Pfam" id="PF21082">
    <property type="entry name" value="MS_channel_3rd"/>
    <property type="match status" value="1"/>
</dbReference>
<keyword evidence="12" id="KW-1185">Reference proteome</keyword>
<feature type="transmembrane region" description="Helical" evidence="7">
    <location>
        <begin position="76"/>
        <end position="97"/>
    </location>
</feature>
<keyword evidence="6 7" id="KW-0472">Membrane</keyword>
<protein>
    <submittedName>
        <fullName evidence="11">Mechanosensitive ion channel family protein</fullName>
    </submittedName>
</protein>
<dbReference type="SUPFAM" id="SSF82689">
    <property type="entry name" value="Mechanosensitive channel protein MscS (YggB), C-terminal domain"/>
    <property type="match status" value="1"/>
</dbReference>
<dbReference type="InterPro" id="IPR010920">
    <property type="entry name" value="LSM_dom_sf"/>
</dbReference>
<dbReference type="PANTHER" id="PTHR43634">
    <property type="entry name" value="OW CONDUCTANCE MECHANOSENSITIVE CHANNEL"/>
    <property type="match status" value="1"/>
</dbReference>
<evidence type="ECO:0000256" key="6">
    <source>
        <dbReference type="ARBA" id="ARBA00023136"/>
    </source>
</evidence>
<keyword evidence="3" id="KW-1003">Cell membrane</keyword>
<comment type="similarity">
    <text evidence="2">Belongs to the MscS (TC 1.A.23) family.</text>
</comment>
<dbReference type="InterPro" id="IPR011066">
    <property type="entry name" value="MscS_channel_C_sf"/>
</dbReference>
<gene>
    <name evidence="11" type="ORF">E5J99_11985</name>
</gene>
<evidence type="ECO:0000256" key="1">
    <source>
        <dbReference type="ARBA" id="ARBA00004651"/>
    </source>
</evidence>
<evidence type="ECO:0000256" key="7">
    <source>
        <dbReference type="SAM" id="Phobius"/>
    </source>
</evidence>
<dbReference type="InterPro" id="IPR023408">
    <property type="entry name" value="MscS_beta-dom_sf"/>
</dbReference>
<reference evidence="11 12" key="1">
    <citation type="submission" date="2019-04" db="EMBL/GenBank/DDBJ databases">
        <authorList>
            <person name="Feng G."/>
            <person name="Zhang J."/>
            <person name="Zhu H."/>
        </authorList>
    </citation>
    <scope>NUCLEOTIDE SEQUENCE [LARGE SCALE GENOMIC DNA]</scope>
    <source>
        <strain evidence="11 12">JCM 17223</strain>
    </source>
</reference>